<dbReference type="Gene3D" id="3.30.450.20">
    <property type="entry name" value="PAS domain"/>
    <property type="match status" value="1"/>
</dbReference>
<dbReference type="CDD" id="cd01948">
    <property type="entry name" value="EAL"/>
    <property type="match status" value="1"/>
</dbReference>
<dbReference type="SUPFAM" id="SSF141868">
    <property type="entry name" value="EAL domain-like"/>
    <property type="match status" value="1"/>
</dbReference>
<dbReference type="PANTHER" id="PTHR33121">
    <property type="entry name" value="CYCLIC DI-GMP PHOSPHODIESTERASE PDEF"/>
    <property type="match status" value="1"/>
</dbReference>
<evidence type="ECO:0000256" key="1">
    <source>
        <dbReference type="SAM" id="Coils"/>
    </source>
</evidence>
<name>A0ABS3ZDP8_9GAMM</name>
<dbReference type="InterPro" id="IPR043128">
    <property type="entry name" value="Rev_trsase/Diguanyl_cyclase"/>
</dbReference>
<dbReference type="Pfam" id="PF00990">
    <property type="entry name" value="GGDEF"/>
    <property type="match status" value="1"/>
</dbReference>
<evidence type="ECO:0000313" key="4">
    <source>
        <dbReference type="EMBL" id="MBP0049826.1"/>
    </source>
</evidence>
<dbReference type="Pfam" id="PF00563">
    <property type="entry name" value="EAL"/>
    <property type="match status" value="1"/>
</dbReference>
<dbReference type="InterPro" id="IPR001633">
    <property type="entry name" value="EAL_dom"/>
</dbReference>
<proteinExistence type="predicted"/>
<dbReference type="SMART" id="SM00091">
    <property type="entry name" value="PAS"/>
    <property type="match status" value="1"/>
</dbReference>
<gene>
    <name evidence="4" type="ORF">H9C73_13920</name>
</gene>
<dbReference type="PROSITE" id="PS50887">
    <property type="entry name" value="GGDEF"/>
    <property type="match status" value="1"/>
</dbReference>
<keyword evidence="1" id="KW-0175">Coiled coil</keyword>
<feature type="coiled-coil region" evidence="1">
    <location>
        <begin position="145"/>
        <end position="172"/>
    </location>
</feature>
<dbReference type="Gene3D" id="3.30.70.270">
    <property type="match status" value="1"/>
</dbReference>
<dbReference type="RefSeq" id="WP_209288511.1">
    <property type="nucleotide sequence ID" value="NZ_JACVEW010000026.1"/>
</dbReference>
<dbReference type="PROSITE" id="PS50883">
    <property type="entry name" value="EAL"/>
    <property type="match status" value="1"/>
</dbReference>
<sequence length="709" mass="79464">MSSSDHILSALAGQHPEDKSSRNINILFAHCDNARMEQLLTNLRAAHFAPRGQAVHSLEELKHCLEMRTWDILLVHTRPGASSGLNIEESQQWLKQQGRDLPCILLHPSDETTDPVHWLSLGVDAVVDAHNEPWLMLALERTYQQLQHRRELRSAQTELQQLTERNHLLTEGSSTAICYLRDNTLVYANPACVRLLGYDSAKRLLGHRLGALVAPHQSDRLSECLHQAQEAIPGEAVQLTFYRPDQTMFEGCVSASRSEYEGSPCLIVDIRQPESEAEAFQYIDPTTGLRNHKASLQALETACARARRGGQDRSLLLLRLDHLDVIRSEVGIDGEGLILRAIARTLKQTVNPAHELGRLDDDSFIVLMQNSDPNKALNLGQALCHAIRNHVCSVANTSIHTTVSIGIVMINDSAPPPATLLEHAHEAADSLHQGNRPGNGVQLYSPDQGEISQLDGKMNRRLANALRLNRFRLLYQPVVPLRLEPPAACYEVLLRLMSDSNKAISPNAFIIQTIEPDILRELDRWVVKHALSALQAPEIADQHIALFINLSGPSIRCNELPEWLAETLTQTTVAPSQLVFQISESDAAVDLMAARRFVRAMKQLGCRTCLKHFGSSPNSAHVRRELETEFVKLDSSYMRDLQNDSLDLETLETLLDPLREQKRTLIAPQVETTHVIPELYTAGIHLLQGHYLQPPREQMDYDFFNDRDS</sequence>
<feature type="domain" description="GGDEF" evidence="3">
    <location>
        <begin position="311"/>
        <end position="446"/>
    </location>
</feature>
<feature type="domain" description="EAL" evidence="2">
    <location>
        <begin position="455"/>
        <end position="709"/>
    </location>
</feature>
<dbReference type="InterPro" id="IPR035965">
    <property type="entry name" value="PAS-like_dom_sf"/>
</dbReference>
<evidence type="ECO:0000259" key="2">
    <source>
        <dbReference type="PROSITE" id="PS50883"/>
    </source>
</evidence>
<dbReference type="Pfam" id="PF13426">
    <property type="entry name" value="PAS_9"/>
    <property type="match status" value="1"/>
</dbReference>
<protein>
    <submittedName>
        <fullName evidence="4">Sensor domain-containing phosphodiesterase</fullName>
    </submittedName>
</protein>
<reference evidence="4 5" key="1">
    <citation type="submission" date="2020-09" db="EMBL/GenBank/DDBJ databases">
        <authorList>
            <person name="Tanuku N.R.S."/>
        </authorList>
    </citation>
    <scope>NUCLEOTIDE SEQUENCE [LARGE SCALE GENOMIC DNA]</scope>
    <source>
        <strain evidence="4 5">AK62</strain>
    </source>
</reference>
<dbReference type="PANTHER" id="PTHR33121:SF23">
    <property type="entry name" value="CYCLIC DI-GMP PHOSPHODIESTERASE PDEB"/>
    <property type="match status" value="1"/>
</dbReference>
<dbReference type="SUPFAM" id="SSF55073">
    <property type="entry name" value="Nucleotide cyclase"/>
    <property type="match status" value="1"/>
</dbReference>
<dbReference type="SUPFAM" id="SSF55785">
    <property type="entry name" value="PYP-like sensor domain (PAS domain)"/>
    <property type="match status" value="1"/>
</dbReference>
<comment type="caution">
    <text evidence="4">The sequence shown here is derived from an EMBL/GenBank/DDBJ whole genome shotgun (WGS) entry which is preliminary data.</text>
</comment>
<evidence type="ECO:0000313" key="5">
    <source>
        <dbReference type="Proteomes" id="UP000810171"/>
    </source>
</evidence>
<dbReference type="InterPro" id="IPR000014">
    <property type="entry name" value="PAS"/>
</dbReference>
<evidence type="ECO:0000259" key="3">
    <source>
        <dbReference type="PROSITE" id="PS50887"/>
    </source>
</evidence>
<dbReference type="SUPFAM" id="SSF52172">
    <property type="entry name" value="CheY-like"/>
    <property type="match status" value="1"/>
</dbReference>
<dbReference type="NCBIfam" id="TIGR00254">
    <property type="entry name" value="GGDEF"/>
    <property type="match status" value="1"/>
</dbReference>
<dbReference type="CDD" id="cd00130">
    <property type="entry name" value="PAS"/>
    <property type="match status" value="1"/>
</dbReference>
<dbReference type="InterPro" id="IPR035919">
    <property type="entry name" value="EAL_sf"/>
</dbReference>
<dbReference type="Gene3D" id="3.20.20.450">
    <property type="entry name" value="EAL domain"/>
    <property type="match status" value="1"/>
</dbReference>
<dbReference type="InterPro" id="IPR000160">
    <property type="entry name" value="GGDEF_dom"/>
</dbReference>
<dbReference type="InterPro" id="IPR050706">
    <property type="entry name" value="Cyclic-di-GMP_PDE-like"/>
</dbReference>
<organism evidence="4 5">
    <name type="scientific">Marinobacterium alkalitolerans</name>
    <dbReference type="NCBI Taxonomy" id="1542925"/>
    <lineage>
        <taxon>Bacteria</taxon>
        <taxon>Pseudomonadati</taxon>
        <taxon>Pseudomonadota</taxon>
        <taxon>Gammaproteobacteria</taxon>
        <taxon>Oceanospirillales</taxon>
        <taxon>Oceanospirillaceae</taxon>
        <taxon>Marinobacterium</taxon>
    </lineage>
</organism>
<accession>A0ABS3ZDP8</accession>
<dbReference type="Proteomes" id="UP000810171">
    <property type="component" value="Unassembled WGS sequence"/>
</dbReference>
<dbReference type="EMBL" id="JACVEW010000026">
    <property type="protein sequence ID" value="MBP0049826.1"/>
    <property type="molecule type" value="Genomic_DNA"/>
</dbReference>
<dbReference type="InterPro" id="IPR029787">
    <property type="entry name" value="Nucleotide_cyclase"/>
</dbReference>
<dbReference type="SMART" id="SM00267">
    <property type="entry name" value="GGDEF"/>
    <property type="match status" value="1"/>
</dbReference>
<keyword evidence="5" id="KW-1185">Reference proteome</keyword>
<dbReference type="SMART" id="SM00052">
    <property type="entry name" value="EAL"/>
    <property type="match status" value="1"/>
</dbReference>
<dbReference type="InterPro" id="IPR011006">
    <property type="entry name" value="CheY-like_superfamily"/>
</dbReference>